<keyword evidence="2" id="KW-1185">Reference proteome</keyword>
<evidence type="ECO:0000313" key="1">
    <source>
        <dbReference type="EMBL" id="AWM37072.1"/>
    </source>
</evidence>
<evidence type="ECO:0000313" key="2">
    <source>
        <dbReference type="Proteomes" id="UP000245802"/>
    </source>
</evidence>
<accession>A0A2Z3GYE9</accession>
<organism evidence="1 2">
    <name type="scientific">Gemmata obscuriglobus</name>
    <dbReference type="NCBI Taxonomy" id="114"/>
    <lineage>
        <taxon>Bacteria</taxon>
        <taxon>Pseudomonadati</taxon>
        <taxon>Planctomycetota</taxon>
        <taxon>Planctomycetia</taxon>
        <taxon>Gemmatales</taxon>
        <taxon>Gemmataceae</taxon>
        <taxon>Gemmata</taxon>
    </lineage>
</organism>
<dbReference type="EMBL" id="CP025958">
    <property type="protein sequence ID" value="AWM37072.1"/>
    <property type="molecule type" value="Genomic_DNA"/>
</dbReference>
<protein>
    <submittedName>
        <fullName evidence="1">Uncharacterized protein</fullName>
    </submittedName>
</protein>
<gene>
    <name evidence="1" type="ORF">C1280_08575</name>
</gene>
<dbReference type="RefSeq" id="WP_010033476.1">
    <property type="nucleotide sequence ID" value="NZ_CP025958.1"/>
</dbReference>
<dbReference type="KEGG" id="gog:C1280_08575"/>
<name>A0A2Z3GYE9_9BACT</name>
<proteinExistence type="predicted"/>
<dbReference type="Proteomes" id="UP000245802">
    <property type="component" value="Chromosome"/>
</dbReference>
<dbReference type="AlphaFoldDB" id="A0A2Z3GYE9"/>
<reference evidence="1 2" key="1">
    <citation type="submission" date="2018-01" db="EMBL/GenBank/DDBJ databases">
        <title>G. obscuriglobus.</title>
        <authorList>
            <person name="Franke J."/>
            <person name="Blomberg W."/>
            <person name="Selmecki A."/>
        </authorList>
    </citation>
    <scope>NUCLEOTIDE SEQUENCE [LARGE SCALE GENOMIC DNA]</scope>
    <source>
        <strain evidence="1 2">DSM 5831</strain>
    </source>
</reference>
<sequence>MTRTFRVSLGSSTLSGKQAIDQVRQFRHQLCSLFKKPDAVTLLTVEDVETRSRGLVAFFDADNPCAVSWVKQAEAISGELWQTLAERRKGVAR</sequence>